<dbReference type="EMBL" id="CP032153">
    <property type="protein sequence ID" value="AYN20104.1"/>
    <property type="molecule type" value="Genomic_DNA"/>
</dbReference>
<dbReference type="OrthoDB" id="9784378at2"/>
<organism evidence="3 4">
    <name type="scientific">Alcaligenes aquatilis</name>
    <dbReference type="NCBI Taxonomy" id="323284"/>
    <lineage>
        <taxon>Bacteria</taxon>
        <taxon>Pseudomonadati</taxon>
        <taxon>Pseudomonadota</taxon>
        <taxon>Betaproteobacteria</taxon>
        <taxon>Burkholderiales</taxon>
        <taxon>Alcaligenaceae</taxon>
        <taxon>Alcaligenes</taxon>
    </lineage>
</organism>
<dbReference type="AlphaFoldDB" id="A0A3G2HST5"/>
<sequence length="437" mass="49231">MLMLHISDIHFKSPDCLEQWMDPDFPIRTRMMRDLTEQVRMLGGKVGAILIGGDVAFKAAPDEYQTARAWIQQLSEIAGCPKERVFVVPGNHDVDRSVIRGSVQIQNAQHAIASTALANREWKLRQQLRDEATGQLLFQAHSAYNEFAAPFGCQIWPAKPFWHQDISLENGVNLRLYGLTSTLLSGREGNDDNERDLYLSPLQTVLDPAPNTLNLVLCHHPIDWLDDGEAVDDALTARAAFHVFGHKHKQRLVMDANYVRFAAAAVNPSRGERPYDPGYNLIRLEVEGIGTERRVKVEVRQRRMQDNPERFIAIQNSQGQDVFTSMICVPEEGDLFATMELPDQAVSVMYGPDEHSSGAQTVHDAEASMGEADTRDLLYRFWNLTSSQRRDIATSLGLLQDGDMKLPEPERYGRALIWAAELQIMEQVAAEVARLEI</sequence>
<dbReference type="InterPro" id="IPR004843">
    <property type="entry name" value="Calcineurin-like_PHP"/>
</dbReference>
<accession>A0A3G2HST5</accession>
<dbReference type="InterPro" id="IPR051158">
    <property type="entry name" value="Metallophosphoesterase_sf"/>
</dbReference>
<dbReference type="InterPro" id="IPR029052">
    <property type="entry name" value="Metallo-depent_PP-like"/>
</dbReference>
<proteinExistence type="predicted"/>
<dbReference type="Pfam" id="PF00149">
    <property type="entry name" value="Metallophos"/>
    <property type="match status" value="1"/>
</dbReference>
<dbReference type="PANTHER" id="PTHR31302:SF0">
    <property type="entry name" value="TRANSMEMBRANE PROTEIN WITH METALLOPHOSPHOESTERASE DOMAIN"/>
    <property type="match status" value="1"/>
</dbReference>
<feature type="domain" description="Calcineurin-like phosphoesterase" evidence="1">
    <location>
        <begin position="3"/>
        <end position="249"/>
    </location>
</feature>
<gene>
    <name evidence="3" type="ORF">D3M96_05910</name>
</gene>
<dbReference type="Pfam" id="PF19976">
    <property type="entry name" value="GAAD"/>
    <property type="match status" value="1"/>
</dbReference>
<dbReference type="RefSeq" id="WP_121738353.1">
    <property type="nucleotide sequence ID" value="NZ_CP032153.1"/>
</dbReference>
<dbReference type="GO" id="GO:0016787">
    <property type="term" value="F:hydrolase activity"/>
    <property type="evidence" value="ECO:0007669"/>
    <property type="project" value="InterPro"/>
</dbReference>
<dbReference type="KEGG" id="aaqu:D3M96_05910"/>
<evidence type="ECO:0000259" key="1">
    <source>
        <dbReference type="Pfam" id="PF00149"/>
    </source>
</evidence>
<protein>
    <submittedName>
        <fullName evidence="3">Metallophosphoesterase</fullName>
    </submittedName>
</protein>
<dbReference type="SUPFAM" id="SSF56300">
    <property type="entry name" value="Metallo-dependent phosphatases"/>
    <property type="match status" value="1"/>
</dbReference>
<feature type="domain" description="GTPase-associated adaptor" evidence="2">
    <location>
        <begin position="374"/>
        <end position="431"/>
    </location>
</feature>
<evidence type="ECO:0000313" key="3">
    <source>
        <dbReference type="EMBL" id="AYN20104.1"/>
    </source>
</evidence>
<dbReference type="PANTHER" id="PTHR31302">
    <property type="entry name" value="TRANSMEMBRANE PROTEIN WITH METALLOPHOSPHOESTERASE DOMAIN-RELATED"/>
    <property type="match status" value="1"/>
</dbReference>
<name>A0A3G2HST5_9BURK</name>
<dbReference type="Proteomes" id="UP000268070">
    <property type="component" value="Chromosome"/>
</dbReference>
<reference evidence="3 4" key="1">
    <citation type="submission" date="2018-09" db="EMBL/GenBank/DDBJ databases">
        <title>Complete genome sequence of the hydrocarbonoclastic bacterium Alcaligenes aquatilis QD168, isolated from a crude-oil polluted marine sediment of Central Chile.</title>
        <authorList>
            <person name="Duran R.E."/>
            <person name="Barra B."/>
            <person name="Salva-Serra F."/>
            <person name="Mendez V."/>
            <person name="Moore E.R.B."/>
            <person name="Seeger M."/>
        </authorList>
    </citation>
    <scope>NUCLEOTIDE SEQUENCE [LARGE SCALE GENOMIC DNA]</scope>
    <source>
        <strain evidence="3 4">QD168</strain>
    </source>
</reference>
<dbReference type="InterPro" id="IPR045533">
    <property type="entry name" value="GAAD"/>
</dbReference>
<evidence type="ECO:0000313" key="4">
    <source>
        <dbReference type="Proteomes" id="UP000268070"/>
    </source>
</evidence>
<evidence type="ECO:0000259" key="2">
    <source>
        <dbReference type="Pfam" id="PF19976"/>
    </source>
</evidence>
<dbReference type="Gene3D" id="3.60.21.10">
    <property type="match status" value="1"/>
</dbReference>